<sequence>MQITKIERASKNKPLYHLYAEDLLLMTVKEETLLHFRLQKGMDVSDAFLQEIHTFDQLQRCLEQAYRFLSRRGHFQKELQRKLKVKGYDPEIINKALQHLEDKGYLNDVQLMVQFVQDAIHLKRYGPNLIKSKLFERGLPDSAIDQALEEN</sequence>
<dbReference type="Pfam" id="PF02631">
    <property type="entry name" value="RecX_HTH2"/>
    <property type="match status" value="1"/>
</dbReference>
<dbReference type="GO" id="GO:0006282">
    <property type="term" value="P:regulation of DNA repair"/>
    <property type="evidence" value="ECO:0007669"/>
    <property type="project" value="InterPro"/>
</dbReference>
<dbReference type="PANTHER" id="PTHR33602">
    <property type="entry name" value="REGULATORY PROTEIN RECX FAMILY PROTEIN"/>
    <property type="match status" value="1"/>
</dbReference>
<evidence type="ECO:0000259" key="6">
    <source>
        <dbReference type="Pfam" id="PF21982"/>
    </source>
</evidence>
<dbReference type="InterPro" id="IPR036388">
    <property type="entry name" value="WH-like_DNA-bd_sf"/>
</dbReference>
<dbReference type="PANTHER" id="PTHR33602:SF1">
    <property type="entry name" value="REGULATORY PROTEIN RECX FAMILY PROTEIN"/>
    <property type="match status" value="1"/>
</dbReference>
<feature type="domain" description="RecX second three-helical" evidence="5">
    <location>
        <begin position="107"/>
        <end position="148"/>
    </location>
</feature>
<feature type="non-terminal residue" evidence="7">
    <location>
        <position position="151"/>
    </location>
</feature>
<gene>
    <name evidence="7" type="ORF">ENL21_06105</name>
</gene>
<dbReference type="Gene3D" id="1.10.10.10">
    <property type="entry name" value="Winged helix-like DNA-binding domain superfamily/Winged helix DNA-binding domain"/>
    <property type="match status" value="2"/>
</dbReference>
<comment type="caution">
    <text evidence="7">The sequence shown here is derived from an EMBL/GenBank/DDBJ whole genome shotgun (WGS) entry which is preliminary data.</text>
</comment>
<name>A0A7V5H4A0_CALAY</name>
<organism evidence="7">
    <name type="scientific">Caldithrix abyssi</name>
    <dbReference type="NCBI Taxonomy" id="187145"/>
    <lineage>
        <taxon>Bacteria</taxon>
        <taxon>Pseudomonadati</taxon>
        <taxon>Calditrichota</taxon>
        <taxon>Calditrichia</taxon>
        <taxon>Calditrichales</taxon>
        <taxon>Calditrichaceae</taxon>
        <taxon>Caldithrix</taxon>
    </lineage>
</organism>
<evidence type="ECO:0000256" key="4">
    <source>
        <dbReference type="ARBA" id="ARBA00022490"/>
    </source>
</evidence>
<evidence type="ECO:0000256" key="3">
    <source>
        <dbReference type="ARBA" id="ARBA00018111"/>
    </source>
</evidence>
<dbReference type="GO" id="GO:0005737">
    <property type="term" value="C:cytoplasm"/>
    <property type="evidence" value="ECO:0007669"/>
    <property type="project" value="UniProtKB-SubCell"/>
</dbReference>
<comment type="similarity">
    <text evidence="2">Belongs to the RecX family.</text>
</comment>
<feature type="domain" description="RecX first three-helical" evidence="6">
    <location>
        <begin position="61"/>
        <end position="100"/>
    </location>
</feature>
<keyword evidence="4" id="KW-0963">Cytoplasm</keyword>
<evidence type="ECO:0000313" key="7">
    <source>
        <dbReference type="EMBL" id="HHE55337.1"/>
    </source>
</evidence>
<dbReference type="Proteomes" id="UP000886111">
    <property type="component" value="Unassembled WGS sequence"/>
</dbReference>
<evidence type="ECO:0000259" key="5">
    <source>
        <dbReference type="Pfam" id="PF02631"/>
    </source>
</evidence>
<reference evidence="7" key="1">
    <citation type="journal article" date="2020" name="mSystems">
        <title>Genome- and Community-Level Interaction Insights into Carbon Utilization and Element Cycling Functions of Hydrothermarchaeota in Hydrothermal Sediment.</title>
        <authorList>
            <person name="Zhou Z."/>
            <person name="Liu Y."/>
            <person name="Xu W."/>
            <person name="Pan J."/>
            <person name="Luo Z.H."/>
            <person name="Li M."/>
        </authorList>
    </citation>
    <scope>NUCLEOTIDE SEQUENCE [LARGE SCALE GENOMIC DNA]</scope>
    <source>
        <strain evidence="7">HyVt-76</strain>
    </source>
</reference>
<dbReference type="InterPro" id="IPR053924">
    <property type="entry name" value="RecX_HTH_2nd"/>
</dbReference>
<protein>
    <recommendedName>
        <fullName evidence="3">Regulatory protein RecX</fullName>
    </recommendedName>
</protein>
<proteinExistence type="inferred from homology"/>
<accession>A0A7V5H4A0</accession>
<evidence type="ECO:0000256" key="2">
    <source>
        <dbReference type="ARBA" id="ARBA00009695"/>
    </source>
</evidence>
<comment type="subcellular location">
    <subcellularLocation>
        <location evidence="1">Cytoplasm</location>
    </subcellularLocation>
</comment>
<dbReference type="AlphaFoldDB" id="A0A7V5H4A0"/>
<evidence type="ECO:0000256" key="1">
    <source>
        <dbReference type="ARBA" id="ARBA00004496"/>
    </source>
</evidence>
<dbReference type="InterPro" id="IPR053926">
    <property type="entry name" value="RecX_HTH_1st"/>
</dbReference>
<dbReference type="InterPro" id="IPR003783">
    <property type="entry name" value="Regulatory_RecX"/>
</dbReference>
<dbReference type="Pfam" id="PF21982">
    <property type="entry name" value="RecX_HTH1"/>
    <property type="match status" value="1"/>
</dbReference>
<dbReference type="EMBL" id="DRTD01000447">
    <property type="protein sequence ID" value="HHE55337.1"/>
    <property type="molecule type" value="Genomic_DNA"/>
</dbReference>